<evidence type="ECO:0000259" key="13">
    <source>
        <dbReference type="Pfam" id="PF00884"/>
    </source>
</evidence>
<evidence type="ECO:0000256" key="12">
    <source>
        <dbReference type="SAM" id="Phobius"/>
    </source>
</evidence>
<reference evidence="14" key="1">
    <citation type="submission" date="2022-08" db="EMBL/GenBank/DDBJ databases">
        <title>The genomic sequence of strain Paenibacillus sp. SCIV0701.</title>
        <authorList>
            <person name="Zhao H."/>
        </authorList>
    </citation>
    <scope>NUCLEOTIDE SEQUENCE</scope>
    <source>
        <strain evidence="14">SCIV0701</strain>
    </source>
</reference>
<dbReference type="InterPro" id="IPR000917">
    <property type="entry name" value="Sulfatase_N"/>
</dbReference>
<keyword evidence="10" id="KW-0464">Manganese</keyword>
<evidence type="ECO:0000256" key="9">
    <source>
        <dbReference type="PIRSR" id="PIRSR005091-1"/>
    </source>
</evidence>
<evidence type="ECO:0000256" key="8">
    <source>
        <dbReference type="PIRNR" id="PIRNR005091"/>
    </source>
</evidence>
<dbReference type="InterPro" id="IPR012160">
    <property type="entry name" value="LtaS-like"/>
</dbReference>
<dbReference type="InterPro" id="IPR017850">
    <property type="entry name" value="Alkaline_phosphatase_core_sf"/>
</dbReference>
<evidence type="ECO:0000313" key="14">
    <source>
        <dbReference type="EMBL" id="MCR2806506.1"/>
    </source>
</evidence>
<comment type="subcellular location">
    <subcellularLocation>
        <location evidence="1">Cell membrane</location>
        <topology evidence="1">Multi-pass membrane protein</topology>
    </subcellularLocation>
</comment>
<organism evidence="14 15">
    <name type="scientific">Paenibacillus soyae</name>
    <dbReference type="NCBI Taxonomy" id="2969249"/>
    <lineage>
        <taxon>Bacteria</taxon>
        <taxon>Bacillati</taxon>
        <taxon>Bacillota</taxon>
        <taxon>Bacilli</taxon>
        <taxon>Bacillales</taxon>
        <taxon>Paenibacillaceae</taxon>
        <taxon>Paenibacillus</taxon>
    </lineage>
</organism>
<dbReference type="InterPro" id="IPR050448">
    <property type="entry name" value="OpgB/LTA_synthase_biosynth"/>
</dbReference>
<dbReference type="PANTHER" id="PTHR47371">
    <property type="entry name" value="LIPOTEICHOIC ACID SYNTHASE"/>
    <property type="match status" value="1"/>
</dbReference>
<evidence type="ECO:0000256" key="7">
    <source>
        <dbReference type="ARBA" id="ARBA00023136"/>
    </source>
</evidence>
<dbReference type="AlphaFoldDB" id="A0A9X2MVA3"/>
<dbReference type="Pfam" id="PF00884">
    <property type="entry name" value="Sulfatase"/>
    <property type="match status" value="1"/>
</dbReference>
<feature type="binding site" evidence="11">
    <location>
        <position position="335"/>
    </location>
    <ligand>
        <name>Mn(2+)</name>
        <dbReference type="ChEBI" id="CHEBI:29035"/>
    </ligand>
</feature>
<proteinExistence type="inferred from homology"/>
<evidence type="ECO:0000256" key="3">
    <source>
        <dbReference type="ARBA" id="ARBA00009983"/>
    </source>
</evidence>
<feature type="transmembrane region" description="Helical" evidence="12">
    <location>
        <begin position="143"/>
        <end position="161"/>
    </location>
</feature>
<dbReference type="EMBL" id="JANIPJ010000017">
    <property type="protein sequence ID" value="MCR2806506.1"/>
    <property type="molecule type" value="Genomic_DNA"/>
</dbReference>
<evidence type="ECO:0000256" key="11">
    <source>
        <dbReference type="PIRSR" id="PIRSR005091-3"/>
    </source>
</evidence>
<feature type="domain" description="Sulfatase N-terminal" evidence="13">
    <location>
        <begin position="285"/>
        <end position="572"/>
    </location>
</feature>
<feature type="active site" evidence="9">
    <location>
        <position position="335"/>
    </location>
</feature>
<evidence type="ECO:0000256" key="10">
    <source>
        <dbReference type="PIRSR" id="PIRSR005091-2"/>
    </source>
</evidence>
<dbReference type="GO" id="GO:0046872">
    <property type="term" value="F:metal ion binding"/>
    <property type="evidence" value="ECO:0007669"/>
    <property type="project" value="UniProtKB-KW"/>
</dbReference>
<evidence type="ECO:0000256" key="1">
    <source>
        <dbReference type="ARBA" id="ARBA00004651"/>
    </source>
</evidence>
<comment type="pathway">
    <text evidence="2">Cell wall biogenesis; lipoteichoic acid biosynthesis.</text>
</comment>
<keyword evidence="5 12" id="KW-0812">Transmembrane</keyword>
<keyword evidence="6 12" id="KW-1133">Transmembrane helix</keyword>
<gene>
    <name evidence="14" type="ORF">NQZ67_21725</name>
</gene>
<keyword evidence="7 8" id="KW-0472">Membrane</keyword>
<feature type="binding site" evidence="11">
    <location>
        <position position="293"/>
    </location>
    <ligand>
        <name>Mn(2+)</name>
        <dbReference type="ChEBI" id="CHEBI:29035"/>
    </ligand>
</feature>
<dbReference type="SUPFAM" id="SSF53649">
    <property type="entry name" value="Alkaline phosphatase-like"/>
    <property type="match status" value="1"/>
</dbReference>
<dbReference type="CDD" id="cd16015">
    <property type="entry name" value="LTA_synthase"/>
    <property type="match status" value="1"/>
</dbReference>
<evidence type="ECO:0000313" key="15">
    <source>
        <dbReference type="Proteomes" id="UP001141950"/>
    </source>
</evidence>
<dbReference type="GO" id="GO:0005886">
    <property type="term" value="C:plasma membrane"/>
    <property type="evidence" value="ECO:0007669"/>
    <property type="project" value="UniProtKB-SubCell"/>
</dbReference>
<comment type="caution">
    <text evidence="14">The sequence shown here is derived from an EMBL/GenBank/DDBJ whole genome shotgun (WGS) entry which is preliminary data.</text>
</comment>
<dbReference type="Gene3D" id="3.40.720.10">
    <property type="entry name" value="Alkaline Phosphatase, subunit A"/>
    <property type="match status" value="1"/>
</dbReference>
<protein>
    <submittedName>
        <fullName evidence="14">LTA synthase family protein</fullName>
    </submittedName>
</protein>
<feature type="binding site" evidence="11">
    <location>
        <position position="508"/>
    </location>
    <ligand>
        <name>Mn(2+)</name>
        <dbReference type="ChEBI" id="CHEBI:29035"/>
    </ligand>
</feature>
<keyword evidence="15" id="KW-1185">Reference proteome</keyword>
<dbReference type="RefSeq" id="WP_257450001.1">
    <property type="nucleotide sequence ID" value="NZ_JANIPJ010000017.1"/>
</dbReference>
<evidence type="ECO:0000256" key="5">
    <source>
        <dbReference type="ARBA" id="ARBA00022692"/>
    </source>
</evidence>
<feature type="binding site" evidence="10">
    <location>
        <position position="448"/>
    </location>
    <ligand>
        <name>substrate</name>
    </ligand>
</feature>
<feature type="transmembrane region" description="Helical" evidence="12">
    <location>
        <begin position="88"/>
        <end position="111"/>
    </location>
</feature>
<feature type="transmembrane region" description="Helical" evidence="12">
    <location>
        <begin position="20"/>
        <end position="42"/>
    </location>
</feature>
<feature type="binding site" evidence="11">
    <location>
        <position position="507"/>
    </location>
    <ligand>
        <name>Mn(2+)</name>
        <dbReference type="ChEBI" id="CHEBI:29035"/>
    </ligand>
</feature>
<keyword evidence="10" id="KW-0479">Metal-binding</keyword>
<evidence type="ECO:0000256" key="2">
    <source>
        <dbReference type="ARBA" id="ARBA00004936"/>
    </source>
</evidence>
<keyword evidence="4 8" id="KW-1003">Cell membrane</keyword>
<feature type="transmembrane region" description="Helical" evidence="12">
    <location>
        <begin position="181"/>
        <end position="199"/>
    </location>
</feature>
<evidence type="ECO:0000256" key="6">
    <source>
        <dbReference type="ARBA" id="ARBA00022989"/>
    </source>
</evidence>
<dbReference type="PIRSF" id="PIRSF005091">
    <property type="entry name" value="Mmb_sulf_HI1246"/>
    <property type="match status" value="1"/>
</dbReference>
<dbReference type="Proteomes" id="UP001141950">
    <property type="component" value="Unassembled WGS sequence"/>
</dbReference>
<comment type="similarity">
    <text evidence="3 8">Belongs to the LTA synthase family.</text>
</comment>
<dbReference type="Gene3D" id="3.30.1120.170">
    <property type="match status" value="1"/>
</dbReference>
<name>A0A9X2MVA3_9BACL</name>
<accession>A0A9X2MVA3</accession>
<feature type="transmembrane region" description="Helical" evidence="12">
    <location>
        <begin position="62"/>
        <end position="81"/>
    </location>
</feature>
<sequence length="675" mass="76149">MSSKETLALPNRLPPLRQALRFSLIWLERLVAVDMLLFVIAMRLKLYWFNRLLSVPYMDMTSTDATIETGAVLMLAFWALLLPARGRLLALIGLNLVLSFLLFADVIYYRYFQDLITVPVLMQLGQVESLGGSITELLKPWDFWLFVDAVLLIPFAVYLVWKGRADLRSAASRSPLWRKLAIRVGGSAAAFMLGFALFVPNVNHATDTWAKGLFEKNWWNLSIYNVAGGLGFHGYDVYRYAQLNWFGAETVTAEQLDETEAWMKDRANARQSLEQDPLFGSYKGSNVLMVQMESLQTFMIGKSIGGKEITPVLNDLIEESAYFSRFYHQTSQGRTSDADFAVNCSLQPMKSGSVFIQYASHDFACLPETLKDNGYSATVFHPYQGGFWNRNVMYDRMEYDEFYSLKHFELDERLGWALGDKSFYRQSMDIVAELPQPFHAFMISLTSHHPYKLPAAQKLLNVEELDGTIMGDYLQVVHYADAALGELVERLKAEGLWENTILAVYGDHDNSIQQWELYERFMEDTSNPVQREQLVKSVPFLLHLPDGAHAGRYNDVGGQLDVTPTLLHLLGISGGKPYWLGSPLLTESESGKRTVTQRNGAWTDGELYFVPSPDGIPANGTCYSAISGEQLDTNVCLPFSGEADTELMMSDRIVIGDLLRSFEEDEAVEAMGGER</sequence>
<evidence type="ECO:0000256" key="4">
    <source>
        <dbReference type="ARBA" id="ARBA00022475"/>
    </source>
</evidence>
<dbReference type="PANTHER" id="PTHR47371:SF3">
    <property type="entry name" value="PHOSPHOGLYCEROL TRANSFERASE I"/>
    <property type="match status" value="1"/>
</dbReference>